<evidence type="ECO:0000313" key="2">
    <source>
        <dbReference type="EMBL" id="ASP49090.1"/>
    </source>
</evidence>
<keyword evidence="1" id="KW-0472">Membrane</keyword>
<name>A0A222GBA7_9GAMM</name>
<evidence type="ECO:0000256" key="1">
    <source>
        <dbReference type="SAM" id="Phobius"/>
    </source>
</evidence>
<evidence type="ECO:0000313" key="3">
    <source>
        <dbReference type="Proteomes" id="UP000202259"/>
    </source>
</evidence>
<keyword evidence="1" id="KW-0812">Transmembrane</keyword>
<dbReference type="KEGG" id="cber:B5D82_15755"/>
<proteinExistence type="predicted"/>
<protein>
    <submittedName>
        <fullName evidence="2">Uncharacterized protein</fullName>
    </submittedName>
</protein>
<dbReference type="AlphaFoldDB" id="A0A222GBA7"/>
<feature type="transmembrane region" description="Helical" evidence="1">
    <location>
        <begin position="20"/>
        <end position="40"/>
    </location>
</feature>
<dbReference type="EMBL" id="CP020465">
    <property type="protein sequence ID" value="ASP49090.1"/>
    <property type="molecule type" value="Genomic_DNA"/>
</dbReference>
<accession>A0A222GBA7</accession>
<keyword evidence="3" id="KW-1185">Reference proteome</keyword>
<dbReference type="Proteomes" id="UP000202259">
    <property type="component" value="Chromosome"/>
</dbReference>
<reference evidence="2 3" key="1">
    <citation type="submission" date="2017-08" db="EMBL/GenBank/DDBJ databases">
        <title>Complete genome of Colwellia sp. NB097-1, a psychrophile bacterium ioslated from Bering Sea.</title>
        <authorList>
            <person name="Chen X."/>
        </authorList>
    </citation>
    <scope>NUCLEOTIDE SEQUENCE [LARGE SCALE GENOMIC DNA]</scope>
    <source>
        <strain evidence="2 3">NB097-1</strain>
    </source>
</reference>
<organism evidence="2 3">
    <name type="scientific">Cognaticolwellia beringensis</name>
    <dbReference type="NCBI Taxonomy" id="1967665"/>
    <lineage>
        <taxon>Bacteria</taxon>
        <taxon>Pseudomonadati</taxon>
        <taxon>Pseudomonadota</taxon>
        <taxon>Gammaproteobacteria</taxon>
        <taxon>Alteromonadales</taxon>
        <taxon>Colwelliaceae</taxon>
        <taxon>Cognaticolwellia</taxon>
    </lineage>
</organism>
<gene>
    <name evidence="2" type="ORF">B5D82_15755</name>
</gene>
<dbReference type="RefSeq" id="WP_081152858.1">
    <property type="nucleotide sequence ID" value="NZ_CP020465.1"/>
</dbReference>
<sequence length="68" mass="7352">MTLTLSLYAGDIAATVIEAINKVGSVFYGPILAIFLLAVFDKRLCALQINNGLLSCHDCYLFINSNAI</sequence>
<keyword evidence="1" id="KW-1133">Transmembrane helix</keyword>